<dbReference type="AlphaFoldDB" id="A0A7H8TAS4"/>
<keyword evidence="3" id="KW-1185">Reference proteome</keyword>
<dbReference type="RefSeq" id="WP_176576543.1">
    <property type="nucleotide sequence ID" value="NZ_CBDRGH010000059.1"/>
</dbReference>
<reference evidence="2 3" key="1">
    <citation type="submission" date="2020-06" db="EMBL/GenBank/DDBJ databases">
        <title>Genome mining for natural products.</title>
        <authorList>
            <person name="Zhang B."/>
            <person name="Shi J."/>
            <person name="Ge H."/>
        </authorList>
    </citation>
    <scope>NUCLEOTIDE SEQUENCE [LARGE SCALE GENOMIC DNA]</scope>
    <source>
        <strain evidence="2 3">NA02069</strain>
    </source>
</reference>
<dbReference type="Proteomes" id="UP000509418">
    <property type="component" value="Chromosome"/>
</dbReference>
<evidence type="ECO:0000256" key="1">
    <source>
        <dbReference type="SAM" id="MobiDB-lite"/>
    </source>
</evidence>
<evidence type="ECO:0000313" key="3">
    <source>
        <dbReference type="Proteomes" id="UP000509418"/>
    </source>
</evidence>
<proteinExistence type="predicted"/>
<dbReference type="EMBL" id="CP056041">
    <property type="protein sequence ID" value="QKZ20579.1"/>
    <property type="molecule type" value="Genomic_DNA"/>
</dbReference>
<protein>
    <submittedName>
        <fullName evidence="2">Uncharacterized protein</fullName>
    </submittedName>
</protein>
<sequence>MSARQPFTEEMAGGLQLRLFEEDTESGPATTAGPAPGETTIPSPTTDTETSRTEIQP</sequence>
<evidence type="ECO:0000313" key="2">
    <source>
        <dbReference type="EMBL" id="QKZ20579.1"/>
    </source>
</evidence>
<feature type="compositionally biased region" description="Low complexity" evidence="1">
    <location>
        <begin position="26"/>
        <end position="48"/>
    </location>
</feature>
<gene>
    <name evidence="2" type="ORF">HUT05_26495</name>
</gene>
<name>A0A7H8TAS4_STRCX</name>
<organism evidence="2 3">
    <name type="scientific">Streptomyces chartreusis</name>
    <dbReference type="NCBI Taxonomy" id="1969"/>
    <lineage>
        <taxon>Bacteria</taxon>
        <taxon>Bacillati</taxon>
        <taxon>Actinomycetota</taxon>
        <taxon>Actinomycetes</taxon>
        <taxon>Kitasatosporales</taxon>
        <taxon>Streptomycetaceae</taxon>
        <taxon>Streptomyces</taxon>
    </lineage>
</organism>
<accession>A0A7H8TAS4</accession>
<feature type="region of interest" description="Disordered" evidence="1">
    <location>
        <begin position="1"/>
        <end position="57"/>
    </location>
</feature>